<evidence type="ECO:0000313" key="2">
    <source>
        <dbReference type="EMBL" id="QIG43820.1"/>
    </source>
</evidence>
<protein>
    <submittedName>
        <fullName evidence="2">Uncharacterized protein</fullName>
    </submittedName>
</protein>
<dbReference type="RefSeq" id="WP_165234078.1">
    <property type="nucleotide sequence ID" value="NZ_CP049257.1"/>
</dbReference>
<dbReference type="KEGG" id="nano:G5V58_14520"/>
<keyword evidence="1" id="KW-1133">Transmembrane helix</keyword>
<dbReference type="Proteomes" id="UP000502996">
    <property type="component" value="Chromosome"/>
</dbReference>
<accession>A0A6G6WFJ8</accession>
<proteinExistence type="predicted"/>
<sequence>MPRHPFLLGVPGLALALAGLFHPHHLTYDTSMRWYALHLPGLLVFPLVGWALAELVRGRRDALSWLVRLAAYGYATFYTALDVISGIAAGYVTHELGPGVPRPDAVRLLFRIGTPLGEVGSVCLVVCCALLTVDLLVRWRAWPVLLLVPGALLVHADHIFAPKGVLGMALLGAGSAATALVTARRATSGPPAAS</sequence>
<keyword evidence="1" id="KW-0812">Transmembrane</keyword>
<evidence type="ECO:0000313" key="3">
    <source>
        <dbReference type="Proteomes" id="UP000502996"/>
    </source>
</evidence>
<dbReference type="AlphaFoldDB" id="A0A6G6WFJ8"/>
<organism evidence="2 3">
    <name type="scientific">Nocardioides anomalus</name>
    <dbReference type="NCBI Taxonomy" id="2712223"/>
    <lineage>
        <taxon>Bacteria</taxon>
        <taxon>Bacillati</taxon>
        <taxon>Actinomycetota</taxon>
        <taxon>Actinomycetes</taxon>
        <taxon>Propionibacteriales</taxon>
        <taxon>Nocardioidaceae</taxon>
        <taxon>Nocardioides</taxon>
    </lineage>
</organism>
<gene>
    <name evidence="2" type="ORF">G5V58_14520</name>
</gene>
<keyword evidence="1" id="KW-0472">Membrane</keyword>
<evidence type="ECO:0000256" key="1">
    <source>
        <dbReference type="SAM" id="Phobius"/>
    </source>
</evidence>
<name>A0A6G6WFJ8_9ACTN</name>
<keyword evidence="3" id="KW-1185">Reference proteome</keyword>
<feature type="transmembrane region" description="Helical" evidence="1">
    <location>
        <begin position="112"/>
        <end position="137"/>
    </location>
</feature>
<reference evidence="2 3" key="1">
    <citation type="submission" date="2020-02" db="EMBL/GenBank/DDBJ databases">
        <title>Full genome sequence of Nocardioides sp. R-3366.</title>
        <authorList>
            <person name="Im W.-T."/>
        </authorList>
    </citation>
    <scope>NUCLEOTIDE SEQUENCE [LARGE SCALE GENOMIC DNA]</scope>
    <source>
        <strain evidence="2 3">R-3366</strain>
    </source>
</reference>
<feature type="transmembrane region" description="Helical" evidence="1">
    <location>
        <begin position="33"/>
        <end position="53"/>
    </location>
</feature>
<dbReference type="EMBL" id="CP049257">
    <property type="protein sequence ID" value="QIG43820.1"/>
    <property type="molecule type" value="Genomic_DNA"/>
</dbReference>
<feature type="transmembrane region" description="Helical" evidence="1">
    <location>
        <begin position="65"/>
        <end position="92"/>
    </location>
</feature>